<dbReference type="AlphaFoldDB" id="A0A0K2TTV3"/>
<dbReference type="EMBL" id="HACA01012098">
    <property type="protein sequence ID" value="CDW29459.1"/>
    <property type="molecule type" value="Transcribed_RNA"/>
</dbReference>
<organism evidence="1">
    <name type="scientific">Lepeophtheirus salmonis</name>
    <name type="common">Salmon louse</name>
    <name type="synonym">Caligus salmonis</name>
    <dbReference type="NCBI Taxonomy" id="72036"/>
    <lineage>
        <taxon>Eukaryota</taxon>
        <taxon>Metazoa</taxon>
        <taxon>Ecdysozoa</taxon>
        <taxon>Arthropoda</taxon>
        <taxon>Crustacea</taxon>
        <taxon>Multicrustacea</taxon>
        <taxon>Hexanauplia</taxon>
        <taxon>Copepoda</taxon>
        <taxon>Siphonostomatoida</taxon>
        <taxon>Caligidae</taxon>
        <taxon>Lepeophtheirus</taxon>
    </lineage>
</organism>
<accession>A0A0K2TTV3</accession>
<proteinExistence type="predicted"/>
<reference evidence="1" key="1">
    <citation type="submission" date="2014-05" db="EMBL/GenBank/DDBJ databases">
        <authorList>
            <person name="Chronopoulou M."/>
        </authorList>
    </citation>
    <scope>NUCLEOTIDE SEQUENCE</scope>
    <source>
        <tissue evidence="1">Whole organism</tissue>
    </source>
</reference>
<sequence>MLKASHFLGFVPHSVDIISFNGRILHCANVLHIKVYNGDF</sequence>
<name>A0A0K2TTV3_LEPSM</name>
<protein>
    <submittedName>
        <fullName evidence="1">Uncharacterized protein</fullName>
    </submittedName>
</protein>
<evidence type="ECO:0000313" key="1">
    <source>
        <dbReference type="EMBL" id="CDW29459.1"/>
    </source>
</evidence>